<feature type="transmembrane region" description="Helical" evidence="1">
    <location>
        <begin position="63"/>
        <end position="87"/>
    </location>
</feature>
<reference evidence="2 3" key="1">
    <citation type="submission" date="2014-04" db="EMBL/GenBank/DDBJ databases">
        <title>Evolutionary Origins and Diversification of the Mycorrhizal Mutualists.</title>
        <authorList>
            <consortium name="DOE Joint Genome Institute"/>
            <consortium name="Mycorrhizal Genomics Consortium"/>
            <person name="Kohler A."/>
            <person name="Kuo A."/>
            <person name="Nagy L.G."/>
            <person name="Floudas D."/>
            <person name="Copeland A."/>
            <person name="Barry K.W."/>
            <person name="Cichocki N."/>
            <person name="Veneault-Fourrey C."/>
            <person name="LaButti K."/>
            <person name="Lindquist E.A."/>
            <person name="Lipzen A."/>
            <person name="Lundell T."/>
            <person name="Morin E."/>
            <person name="Murat C."/>
            <person name="Riley R."/>
            <person name="Ohm R."/>
            <person name="Sun H."/>
            <person name="Tunlid A."/>
            <person name="Henrissat B."/>
            <person name="Grigoriev I.V."/>
            <person name="Hibbett D.S."/>
            <person name="Martin F."/>
        </authorList>
    </citation>
    <scope>NUCLEOTIDE SEQUENCE [LARGE SCALE GENOMIC DNA]</scope>
    <source>
        <strain evidence="2 3">Koide BX008</strain>
    </source>
</reference>
<feature type="transmembrane region" description="Helical" evidence="1">
    <location>
        <begin position="107"/>
        <end position="129"/>
    </location>
</feature>
<organism evidence="2 3">
    <name type="scientific">Amanita muscaria (strain Koide BX008)</name>
    <dbReference type="NCBI Taxonomy" id="946122"/>
    <lineage>
        <taxon>Eukaryota</taxon>
        <taxon>Fungi</taxon>
        <taxon>Dikarya</taxon>
        <taxon>Basidiomycota</taxon>
        <taxon>Agaricomycotina</taxon>
        <taxon>Agaricomycetes</taxon>
        <taxon>Agaricomycetidae</taxon>
        <taxon>Agaricales</taxon>
        <taxon>Pluteineae</taxon>
        <taxon>Amanitaceae</taxon>
        <taxon>Amanita</taxon>
    </lineage>
</organism>
<dbReference type="AlphaFoldDB" id="A0A0C2X0W3"/>
<dbReference type="Proteomes" id="UP000054549">
    <property type="component" value="Unassembled WGS sequence"/>
</dbReference>
<accession>A0A0C2X0W3</accession>
<evidence type="ECO:0000313" key="2">
    <source>
        <dbReference type="EMBL" id="KIL62333.1"/>
    </source>
</evidence>
<sequence length="130" mass="14547">MHPPYPRFISFPLMHTESNPFSFSLRMEFDLDTIEEEDSPYSEVRASVSNIDDPDMPAMTTRMYLVCLLLCMANRSLFASASIVVSAPSTSTQSENISLYHNLPNFASFPPLLLLSSFVSSSLSLHSFVL</sequence>
<keyword evidence="3" id="KW-1185">Reference proteome</keyword>
<dbReference type="HOGENOM" id="CLU_1937602_0_0_1"/>
<dbReference type="OrthoDB" id="9986677at2759"/>
<keyword evidence="1" id="KW-0472">Membrane</keyword>
<dbReference type="EMBL" id="KN818272">
    <property type="protein sequence ID" value="KIL62333.1"/>
    <property type="molecule type" value="Genomic_DNA"/>
</dbReference>
<name>A0A0C2X0W3_AMAMK</name>
<keyword evidence="1" id="KW-1133">Transmembrane helix</keyword>
<evidence type="ECO:0000256" key="1">
    <source>
        <dbReference type="SAM" id="Phobius"/>
    </source>
</evidence>
<protein>
    <submittedName>
        <fullName evidence="2">Uncharacterized protein</fullName>
    </submittedName>
</protein>
<keyword evidence="1" id="KW-0812">Transmembrane</keyword>
<evidence type="ECO:0000313" key="3">
    <source>
        <dbReference type="Proteomes" id="UP000054549"/>
    </source>
</evidence>
<proteinExistence type="predicted"/>
<gene>
    <name evidence="2" type="ORF">M378DRAFT_796067</name>
</gene>
<dbReference type="InParanoid" id="A0A0C2X0W3"/>